<protein>
    <submittedName>
        <fullName evidence="1">Uncharacterized protein</fullName>
    </submittedName>
</protein>
<reference evidence="1 2" key="1">
    <citation type="journal article" date="2010" name="PLoS ONE">
        <title>Genome erosion in a nitrogen-fixing vertically transmitted endosymbiotic multicellular cyanobacterium.</title>
        <authorList>
            <person name="Ran L."/>
            <person name="Larsson J."/>
            <person name="Vigil-Stenman T."/>
            <person name="Nylander J.A."/>
            <person name="Ininbergs K."/>
            <person name="Zheng W.W."/>
            <person name="Lapidus A."/>
            <person name="Lowry S."/>
            <person name="Haselkorn R."/>
            <person name="Bergman B."/>
        </authorList>
    </citation>
    <scope>NUCLEOTIDE SEQUENCE [LARGE SCALE GENOMIC DNA]</scope>
    <source>
        <strain evidence="1 2">0708</strain>
    </source>
</reference>
<dbReference type="RefSeq" id="WP_013191354.1">
    <property type="nucleotide sequence ID" value="NC_014248.1"/>
</dbReference>
<dbReference type="EMBL" id="CP002059">
    <property type="protein sequence ID" value="ADI64337.1"/>
    <property type="molecule type" value="Genomic_DNA"/>
</dbReference>
<sequence>MAGQLLDDAIETAHRVWQIEPHRYVLISANGEQQPLAVDPLWTCYGLRPNSNNLSFMVQSV</sequence>
<dbReference type="AlphaFoldDB" id="D7DY09"/>
<accession>D7DY09</accession>
<name>D7DY09_NOSA0</name>
<dbReference type="OrthoDB" id="517596at2"/>
<dbReference type="KEGG" id="naz:Aazo_2403"/>
<dbReference type="Proteomes" id="UP000001511">
    <property type="component" value="Chromosome"/>
</dbReference>
<evidence type="ECO:0000313" key="1">
    <source>
        <dbReference type="EMBL" id="ADI64337.1"/>
    </source>
</evidence>
<organism evidence="1 2">
    <name type="scientific">Nostoc azollae (strain 0708)</name>
    <name type="common">Anabaena azollae (strain 0708)</name>
    <dbReference type="NCBI Taxonomy" id="551115"/>
    <lineage>
        <taxon>Bacteria</taxon>
        <taxon>Bacillati</taxon>
        <taxon>Cyanobacteriota</taxon>
        <taxon>Cyanophyceae</taxon>
        <taxon>Nostocales</taxon>
        <taxon>Nostocaceae</taxon>
        <taxon>Trichormus</taxon>
    </lineage>
</organism>
<gene>
    <name evidence="1" type="ordered locus">Aazo_2403</name>
</gene>
<dbReference type="HOGENOM" id="CLU_2918077_0_0_3"/>
<keyword evidence="2" id="KW-1185">Reference proteome</keyword>
<proteinExistence type="predicted"/>
<evidence type="ECO:0000313" key="2">
    <source>
        <dbReference type="Proteomes" id="UP000001511"/>
    </source>
</evidence>